<evidence type="ECO:0000256" key="3">
    <source>
        <dbReference type="ARBA" id="ARBA00022691"/>
    </source>
</evidence>
<evidence type="ECO:0000259" key="7">
    <source>
        <dbReference type="PROSITE" id="PS51686"/>
    </source>
</evidence>
<accession>A0ABW3TQR9</accession>
<organism evidence="8 9">
    <name type="scientific">Leucobacter albus</name>
    <dbReference type="NCBI Taxonomy" id="272210"/>
    <lineage>
        <taxon>Bacteria</taxon>
        <taxon>Bacillati</taxon>
        <taxon>Actinomycetota</taxon>
        <taxon>Actinomycetes</taxon>
        <taxon>Micrococcales</taxon>
        <taxon>Microbacteriaceae</taxon>
        <taxon>Leucobacter</taxon>
    </lineage>
</organism>
<keyword evidence="3 5" id="KW-0949">S-adenosyl-L-methionine</keyword>
<dbReference type="EC" id="2.1.1.-" evidence="8"/>
<dbReference type="Gene3D" id="3.40.50.150">
    <property type="entry name" value="Vaccinia Virus protein VP39"/>
    <property type="match status" value="1"/>
</dbReference>
<reference evidence="9" key="1">
    <citation type="journal article" date="2019" name="Int. J. Syst. Evol. Microbiol.">
        <title>The Global Catalogue of Microorganisms (GCM) 10K type strain sequencing project: providing services to taxonomists for standard genome sequencing and annotation.</title>
        <authorList>
            <consortium name="The Broad Institute Genomics Platform"/>
            <consortium name="The Broad Institute Genome Sequencing Center for Infectious Disease"/>
            <person name="Wu L."/>
            <person name="Ma J."/>
        </authorList>
    </citation>
    <scope>NUCLEOTIDE SEQUENCE [LARGE SCALE GENOMIC DNA]</scope>
    <source>
        <strain evidence="9">CCUG 50213</strain>
    </source>
</reference>
<dbReference type="InterPro" id="IPR029063">
    <property type="entry name" value="SAM-dependent_MTases_sf"/>
</dbReference>
<evidence type="ECO:0000256" key="6">
    <source>
        <dbReference type="SAM" id="MobiDB-lite"/>
    </source>
</evidence>
<protein>
    <submittedName>
        <fullName evidence="8">RsmB/NOP family class I SAM-dependent RNA methyltransferase</fullName>
        <ecNumber evidence="8">2.1.1.-</ecNumber>
    </submittedName>
</protein>
<dbReference type="InterPro" id="IPR001678">
    <property type="entry name" value="MeTrfase_RsmB-F_NOP2_dom"/>
</dbReference>
<dbReference type="PANTHER" id="PTHR22807">
    <property type="entry name" value="NOP2 YEAST -RELATED NOL1/NOP2/FMU SUN DOMAIN-CONTAINING"/>
    <property type="match status" value="1"/>
</dbReference>
<comment type="caution">
    <text evidence="8">The sequence shown here is derived from an EMBL/GenBank/DDBJ whole genome shotgun (WGS) entry which is preliminary data.</text>
</comment>
<dbReference type="Proteomes" id="UP001597181">
    <property type="component" value="Unassembled WGS sequence"/>
</dbReference>
<dbReference type="Gene3D" id="1.10.940.10">
    <property type="entry name" value="NusB-like"/>
    <property type="match status" value="1"/>
</dbReference>
<evidence type="ECO:0000256" key="2">
    <source>
        <dbReference type="ARBA" id="ARBA00022679"/>
    </source>
</evidence>
<feature type="region of interest" description="Disordered" evidence="6">
    <location>
        <begin position="1"/>
        <end position="60"/>
    </location>
</feature>
<feature type="active site" description="Nucleophile" evidence="5">
    <location>
        <position position="468"/>
    </location>
</feature>
<evidence type="ECO:0000313" key="9">
    <source>
        <dbReference type="Proteomes" id="UP001597181"/>
    </source>
</evidence>
<dbReference type="Pfam" id="PF01029">
    <property type="entry name" value="NusB"/>
    <property type="match status" value="1"/>
</dbReference>
<evidence type="ECO:0000313" key="8">
    <source>
        <dbReference type="EMBL" id="MFD1203086.1"/>
    </source>
</evidence>
<feature type="binding site" evidence="5">
    <location>
        <position position="392"/>
    </location>
    <ligand>
        <name>S-adenosyl-L-methionine</name>
        <dbReference type="ChEBI" id="CHEBI:59789"/>
    </ligand>
</feature>
<feature type="binding site" evidence="5">
    <location>
        <begin position="337"/>
        <end position="343"/>
    </location>
    <ligand>
        <name>S-adenosyl-L-methionine</name>
        <dbReference type="ChEBI" id="CHEBI:59789"/>
    </ligand>
</feature>
<dbReference type="EMBL" id="JBHTLY010000008">
    <property type="protein sequence ID" value="MFD1203086.1"/>
    <property type="molecule type" value="Genomic_DNA"/>
</dbReference>
<dbReference type="PANTHER" id="PTHR22807:SF53">
    <property type="entry name" value="RIBOSOMAL RNA SMALL SUBUNIT METHYLTRANSFERASE B-RELATED"/>
    <property type="match status" value="1"/>
</dbReference>
<keyword evidence="1 5" id="KW-0489">Methyltransferase</keyword>
<dbReference type="PROSITE" id="PS51686">
    <property type="entry name" value="SAM_MT_RSMB_NOP"/>
    <property type="match status" value="1"/>
</dbReference>
<feature type="compositionally biased region" description="Gly residues" evidence="6">
    <location>
        <begin position="15"/>
        <end position="53"/>
    </location>
</feature>
<feature type="binding site" evidence="5">
    <location>
        <position position="362"/>
    </location>
    <ligand>
        <name>S-adenosyl-L-methionine</name>
        <dbReference type="ChEBI" id="CHEBI:59789"/>
    </ligand>
</feature>
<keyword evidence="2 5" id="KW-0808">Transferase</keyword>
<dbReference type="GO" id="GO:0008168">
    <property type="term" value="F:methyltransferase activity"/>
    <property type="evidence" value="ECO:0007669"/>
    <property type="project" value="UniProtKB-KW"/>
</dbReference>
<keyword evidence="4 5" id="KW-0694">RNA-binding</keyword>
<proteinExistence type="inferred from homology"/>
<dbReference type="Pfam" id="PF01189">
    <property type="entry name" value="Methyltr_RsmB-F"/>
    <property type="match status" value="1"/>
</dbReference>
<keyword evidence="9" id="KW-1185">Reference proteome</keyword>
<name>A0ABW3TQR9_9MICO</name>
<comment type="similarity">
    <text evidence="5">Belongs to the class I-like SAM-binding methyltransferase superfamily. RsmB/NOP family.</text>
</comment>
<dbReference type="RefSeq" id="WP_343960176.1">
    <property type="nucleotide sequence ID" value="NZ_BAAAKZ010000006.1"/>
</dbReference>
<dbReference type="PRINTS" id="PR02008">
    <property type="entry name" value="RCMTFAMILY"/>
</dbReference>
<dbReference type="CDD" id="cd02440">
    <property type="entry name" value="AdoMet_MTases"/>
    <property type="match status" value="1"/>
</dbReference>
<feature type="domain" description="SAM-dependent MTase RsmB/NOP-type" evidence="7">
    <location>
        <begin position="226"/>
        <end position="537"/>
    </location>
</feature>
<dbReference type="InterPro" id="IPR006027">
    <property type="entry name" value="NusB_RsmB_TIM44"/>
</dbReference>
<evidence type="ECO:0000256" key="1">
    <source>
        <dbReference type="ARBA" id="ARBA00022603"/>
    </source>
</evidence>
<dbReference type="InterPro" id="IPR049560">
    <property type="entry name" value="MeTrfase_RsmB-F_NOP2_cat"/>
</dbReference>
<dbReference type="SUPFAM" id="SSF48013">
    <property type="entry name" value="NusB-like"/>
    <property type="match status" value="1"/>
</dbReference>
<evidence type="ECO:0000256" key="5">
    <source>
        <dbReference type="PROSITE-ProRule" id="PRU01023"/>
    </source>
</evidence>
<feature type="binding site" evidence="5">
    <location>
        <position position="415"/>
    </location>
    <ligand>
        <name>S-adenosyl-L-methionine</name>
        <dbReference type="ChEBI" id="CHEBI:59789"/>
    </ligand>
</feature>
<sequence>MSDRSNENGSRSRSGGNGGGNQRGGNQRGGNRGGNQRGGNPRGGNQRGGGSVAGGQRQRRPRISGARIVAYDVLRDVVERDAYANLALAARIREARLDGRDAALATELAAGTLRALGRLDRVIELAANRPADEIDPRTLNVLRIGAHQLLSMRTAAHAAVHESVELQRLVGNERAAGFVNGVLREIGRSTNEEWDARIADTAKGPDDALAVRTSHPAWVVRALRDALRAEGRDAELEALLEADNASPRVNLALLEGAGITAEELALVEPDAIDAVGPSVIGLELTGGDPGRAIAGAEERAGIPSGLLRVQDQGSQLAALALVRATPVAEGERWLDLCAGPGGKTAILAAEAAVESATVRANEVSDHRADLVRDSVTGVDAVAPGVVKVVSHDGRDHEAFGCGRDTHELYDRILVDAPCSGLGALRRRPEARWRKQPSDLPELTALQSELIDAAVAHLKPGGVLAYVTCSPHLAETRVGVDRALKRHSGLRELDAKRAVRAASRLGESLELPGDHLSAQLWPHRHDTDAMFVSLLSRE</sequence>
<dbReference type="InterPro" id="IPR035926">
    <property type="entry name" value="NusB-like_sf"/>
</dbReference>
<evidence type="ECO:0000256" key="4">
    <source>
        <dbReference type="ARBA" id="ARBA00022884"/>
    </source>
</evidence>
<dbReference type="GO" id="GO:0032259">
    <property type="term" value="P:methylation"/>
    <property type="evidence" value="ECO:0007669"/>
    <property type="project" value="UniProtKB-KW"/>
</dbReference>
<dbReference type="InterPro" id="IPR023267">
    <property type="entry name" value="RCMT"/>
</dbReference>
<gene>
    <name evidence="8" type="ORF">ACFQ3U_14405</name>
</gene>
<dbReference type="SUPFAM" id="SSF53335">
    <property type="entry name" value="S-adenosyl-L-methionine-dependent methyltransferases"/>
    <property type="match status" value="1"/>
</dbReference>